<dbReference type="GO" id="GO:0005976">
    <property type="term" value="P:polysaccharide metabolic process"/>
    <property type="evidence" value="ECO:0007669"/>
    <property type="project" value="InterPro"/>
</dbReference>
<dbReference type="InterPro" id="IPR011051">
    <property type="entry name" value="RmlC_Cupin_sf"/>
</dbReference>
<accession>A0A0F9PPH0</accession>
<comment type="caution">
    <text evidence="2">The sequence shown here is derived from an EMBL/GenBank/DDBJ whole genome shotgun (WGS) entry which is preliminary data.</text>
</comment>
<reference evidence="2" key="1">
    <citation type="journal article" date="2015" name="Nature">
        <title>Complex archaea that bridge the gap between prokaryotes and eukaryotes.</title>
        <authorList>
            <person name="Spang A."/>
            <person name="Saw J.H."/>
            <person name="Jorgensen S.L."/>
            <person name="Zaremba-Niedzwiedzka K."/>
            <person name="Martijn J."/>
            <person name="Lind A.E."/>
            <person name="van Eijk R."/>
            <person name="Schleper C."/>
            <person name="Guy L."/>
            <person name="Ettema T.J."/>
        </authorList>
    </citation>
    <scope>NUCLEOTIDE SEQUENCE</scope>
</reference>
<dbReference type="Pfam" id="PF01050">
    <property type="entry name" value="MannoseP_isomer"/>
    <property type="match status" value="1"/>
</dbReference>
<dbReference type="InterPro" id="IPR001538">
    <property type="entry name" value="Man6P_isomerase-2_C"/>
</dbReference>
<dbReference type="GO" id="GO:0016779">
    <property type="term" value="F:nucleotidyltransferase activity"/>
    <property type="evidence" value="ECO:0007669"/>
    <property type="project" value="InterPro"/>
</dbReference>
<organism evidence="2">
    <name type="scientific">marine sediment metagenome</name>
    <dbReference type="NCBI Taxonomy" id="412755"/>
    <lineage>
        <taxon>unclassified sequences</taxon>
        <taxon>metagenomes</taxon>
        <taxon>ecological metagenomes</taxon>
    </lineage>
</organism>
<dbReference type="Gene3D" id="2.60.120.10">
    <property type="entry name" value="Jelly Rolls"/>
    <property type="match status" value="1"/>
</dbReference>
<evidence type="ECO:0000313" key="2">
    <source>
        <dbReference type="EMBL" id="KKN26497.1"/>
    </source>
</evidence>
<name>A0A0F9PPH0_9ZZZZ</name>
<proteinExistence type="predicted"/>
<sequence length="113" mass="13231">MPHKIEKPWGHELIWAQEPSYVAKMIYIKKGHRLSLQKHERKSETIYILSGVMQLRHGDTIREMRPGDTSHIGPNTIHRFEAVEDTELVEVSTSDLDDVIRFEDDYERIESTS</sequence>
<evidence type="ECO:0000259" key="1">
    <source>
        <dbReference type="Pfam" id="PF01050"/>
    </source>
</evidence>
<feature type="domain" description="Mannose-6-phosphate isomerase type II C-terminal" evidence="1">
    <location>
        <begin position="4"/>
        <end position="104"/>
    </location>
</feature>
<dbReference type="EMBL" id="LAZR01002714">
    <property type="protein sequence ID" value="KKN26497.1"/>
    <property type="molecule type" value="Genomic_DNA"/>
</dbReference>
<dbReference type="InterPro" id="IPR014710">
    <property type="entry name" value="RmlC-like_jellyroll"/>
</dbReference>
<gene>
    <name evidence="2" type="ORF">LCGC14_0874130</name>
</gene>
<protein>
    <recommendedName>
        <fullName evidence="1">Mannose-6-phosphate isomerase type II C-terminal domain-containing protein</fullName>
    </recommendedName>
</protein>
<dbReference type="SUPFAM" id="SSF51182">
    <property type="entry name" value="RmlC-like cupins"/>
    <property type="match status" value="1"/>
</dbReference>
<dbReference type="AlphaFoldDB" id="A0A0F9PPH0"/>